<keyword evidence="7" id="KW-0472">Membrane</keyword>
<dbReference type="SMART" id="SM00382">
    <property type="entry name" value="AAA"/>
    <property type="match status" value="1"/>
</dbReference>
<evidence type="ECO:0000259" key="9">
    <source>
        <dbReference type="PROSITE" id="PS50893"/>
    </source>
</evidence>
<dbReference type="InterPro" id="IPR027417">
    <property type="entry name" value="P-loop_NTPase"/>
</dbReference>
<dbReference type="PROSITE" id="PS50893">
    <property type="entry name" value="ABC_TRANSPORTER_2"/>
    <property type="match status" value="1"/>
</dbReference>
<evidence type="ECO:0000256" key="8">
    <source>
        <dbReference type="SAM" id="MobiDB-lite"/>
    </source>
</evidence>
<protein>
    <recommendedName>
        <fullName evidence="9">ABC transporter domain-containing protein</fullName>
    </recommendedName>
</protein>
<evidence type="ECO:0000313" key="11">
    <source>
        <dbReference type="Proteomes" id="UP000002630"/>
    </source>
</evidence>
<keyword evidence="6" id="KW-1133">Transmembrane helix</keyword>
<feature type="region of interest" description="Disordered" evidence="8">
    <location>
        <begin position="207"/>
        <end position="238"/>
    </location>
</feature>
<feature type="compositionally biased region" description="Low complexity" evidence="8">
    <location>
        <begin position="219"/>
        <end position="238"/>
    </location>
</feature>
<dbReference type="Proteomes" id="UP000002630">
    <property type="component" value="Unassembled WGS sequence"/>
</dbReference>
<name>D8LSM2_ECTSI</name>
<organism evidence="10 11">
    <name type="scientific">Ectocarpus siliculosus</name>
    <name type="common">Brown alga</name>
    <name type="synonym">Conferva siliculosa</name>
    <dbReference type="NCBI Taxonomy" id="2880"/>
    <lineage>
        <taxon>Eukaryota</taxon>
        <taxon>Sar</taxon>
        <taxon>Stramenopiles</taxon>
        <taxon>Ochrophyta</taxon>
        <taxon>PX clade</taxon>
        <taxon>Phaeophyceae</taxon>
        <taxon>Ectocarpales</taxon>
        <taxon>Ectocarpaceae</taxon>
        <taxon>Ectocarpus</taxon>
    </lineage>
</organism>
<dbReference type="GO" id="GO:0016887">
    <property type="term" value="F:ATP hydrolysis activity"/>
    <property type="evidence" value="ECO:0007669"/>
    <property type="project" value="InterPro"/>
</dbReference>
<dbReference type="InterPro" id="IPR003593">
    <property type="entry name" value="AAA+_ATPase"/>
</dbReference>
<keyword evidence="3" id="KW-0812">Transmembrane</keyword>
<feature type="compositionally biased region" description="Basic residues" evidence="8">
    <location>
        <begin position="51"/>
        <end position="60"/>
    </location>
</feature>
<feature type="compositionally biased region" description="Gly residues" evidence="8">
    <location>
        <begin position="39"/>
        <end position="50"/>
    </location>
</feature>
<keyword evidence="4" id="KW-0547">Nucleotide-binding</keyword>
<dbReference type="InterPro" id="IPR003439">
    <property type="entry name" value="ABC_transporter-like_ATP-bd"/>
</dbReference>
<dbReference type="InterPro" id="IPR017871">
    <property type="entry name" value="ABC_transporter-like_CS"/>
</dbReference>
<dbReference type="eggNOG" id="KOG0061">
    <property type="taxonomic scope" value="Eukaryota"/>
</dbReference>
<evidence type="ECO:0000256" key="3">
    <source>
        <dbReference type="ARBA" id="ARBA00022692"/>
    </source>
</evidence>
<dbReference type="PROSITE" id="PS00211">
    <property type="entry name" value="ABC_TRANSPORTER_1"/>
    <property type="match status" value="1"/>
</dbReference>
<dbReference type="Pfam" id="PF00005">
    <property type="entry name" value="ABC_tran"/>
    <property type="match status" value="1"/>
</dbReference>
<reference evidence="10 11" key="1">
    <citation type="journal article" date="2010" name="Nature">
        <title>The Ectocarpus genome and the independent evolution of multicellularity in brown algae.</title>
        <authorList>
            <person name="Cock J.M."/>
            <person name="Sterck L."/>
            <person name="Rouze P."/>
            <person name="Scornet D."/>
            <person name="Allen A.E."/>
            <person name="Amoutzias G."/>
            <person name="Anthouard V."/>
            <person name="Artiguenave F."/>
            <person name="Aury J.M."/>
            <person name="Badger J.H."/>
            <person name="Beszteri B."/>
            <person name="Billiau K."/>
            <person name="Bonnet E."/>
            <person name="Bothwell J.H."/>
            <person name="Bowler C."/>
            <person name="Boyen C."/>
            <person name="Brownlee C."/>
            <person name="Carrano C.J."/>
            <person name="Charrier B."/>
            <person name="Cho G.Y."/>
            <person name="Coelho S.M."/>
            <person name="Collen J."/>
            <person name="Corre E."/>
            <person name="Da Silva C."/>
            <person name="Delage L."/>
            <person name="Delaroque N."/>
            <person name="Dittami S.M."/>
            <person name="Doulbeau S."/>
            <person name="Elias M."/>
            <person name="Farnham G."/>
            <person name="Gachon C.M."/>
            <person name="Gschloessl B."/>
            <person name="Heesch S."/>
            <person name="Jabbari K."/>
            <person name="Jubin C."/>
            <person name="Kawai H."/>
            <person name="Kimura K."/>
            <person name="Kloareg B."/>
            <person name="Kupper F.C."/>
            <person name="Lang D."/>
            <person name="Le Bail A."/>
            <person name="Leblanc C."/>
            <person name="Lerouge P."/>
            <person name="Lohr M."/>
            <person name="Lopez P.J."/>
            <person name="Martens C."/>
            <person name="Maumus F."/>
            <person name="Michel G."/>
            <person name="Miranda-Saavedra D."/>
            <person name="Morales J."/>
            <person name="Moreau H."/>
            <person name="Motomura T."/>
            <person name="Nagasato C."/>
            <person name="Napoli C.A."/>
            <person name="Nelson D.R."/>
            <person name="Nyvall-Collen P."/>
            <person name="Peters A.F."/>
            <person name="Pommier C."/>
            <person name="Potin P."/>
            <person name="Poulain J."/>
            <person name="Quesneville H."/>
            <person name="Read B."/>
            <person name="Rensing S.A."/>
            <person name="Ritter A."/>
            <person name="Rousvoal S."/>
            <person name="Samanta M."/>
            <person name="Samson G."/>
            <person name="Schroeder D.C."/>
            <person name="Segurens B."/>
            <person name="Strittmatter M."/>
            <person name="Tonon T."/>
            <person name="Tregear J.W."/>
            <person name="Valentin K."/>
            <person name="von Dassow P."/>
            <person name="Yamagishi T."/>
            <person name="Van de Peer Y."/>
            <person name="Wincker P."/>
        </authorList>
    </citation>
    <scope>NUCLEOTIDE SEQUENCE [LARGE SCALE GENOMIC DNA]</scope>
    <source>
        <strain evidence="11">Ec32 / CCAP1310/4</strain>
    </source>
</reference>
<evidence type="ECO:0000256" key="4">
    <source>
        <dbReference type="ARBA" id="ARBA00022741"/>
    </source>
</evidence>
<proteinExistence type="predicted"/>
<dbReference type="PANTHER" id="PTHR48041:SF139">
    <property type="entry name" value="PROTEIN SCARLET"/>
    <property type="match status" value="1"/>
</dbReference>
<keyword evidence="11" id="KW-1185">Reference proteome</keyword>
<dbReference type="OrthoDB" id="203144at2759"/>
<evidence type="ECO:0000256" key="5">
    <source>
        <dbReference type="ARBA" id="ARBA00022840"/>
    </source>
</evidence>
<dbReference type="GO" id="GO:0042626">
    <property type="term" value="F:ATPase-coupled transmembrane transporter activity"/>
    <property type="evidence" value="ECO:0007669"/>
    <property type="project" value="TreeGrafter"/>
</dbReference>
<dbReference type="STRING" id="2880.D8LSM2"/>
<dbReference type="EMBL" id="FN649760">
    <property type="protein sequence ID" value="CBN77859.1"/>
    <property type="molecule type" value="Genomic_DNA"/>
</dbReference>
<accession>D8LSM2</accession>
<dbReference type="SUPFAM" id="SSF52540">
    <property type="entry name" value="P-loop containing nucleoside triphosphate hydrolases"/>
    <property type="match status" value="1"/>
</dbReference>
<keyword evidence="2" id="KW-0813">Transport</keyword>
<sequence>MVAVIGASGAGKSTFLDLLAGKKKEGECAGQILLTQSGGGGGGGGGGGIGRWRRGGKGRGRPSVYVTQDDFHVAELTVRESLAFAVRLSMGGRERDRRARVEELLDVLGLRACAEVRVGNPLERGISGGEARRLSMGIGVAALESVRLLLLDEPTTGLDSSSAAEVMLLARKLASRRDRRVVVASVHQPSAEMFSLFDKVDARGARITKRGRQRPIGKQAGRGADGQAGRQAGRQAEG</sequence>
<feature type="region of interest" description="Disordered" evidence="8">
    <location>
        <begin position="39"/>
        <end position="61"/>
    </location>
</feature>
<dbReference type="PANTHER" id="PTHR48041">
    <property type="entry name" value="ABC TRANSPORTER G FAMILY MEMBER 28"/>
    <property type="match status" value="1"/>
</dbReference>
<dbReference type="InterPro" id="IPR050352">
    <property type="entry name" value="ABCG_transporters"/>
</dbReference>
<dbReference type="Gene3D" id="3.40.50.300">
    <property type="entry name" value="P-loop containing nucleotide triphosphate hydrolases"/>
    <property type="match status" value="1"/>
</dbReference>
<dbReference type="GO" id="GO:0005886">
    <property type="term" value="C:plasma membrane"/>
    <property type="evidence" value="ECO:0007669"/>
    <property type="project" value="TreeGrafter"/>
</dbReference>
<feature type="domain" description="ABC transporter" evidence="9">
    <location>
        <begin position="1"/>
        <end position="228"/>
    </location>
</feature>
<evidence type="ECO:0000313" key="10">
    <source>
        <dbReference type="EMBL" id="CBN77859.1"/>
    </source>
</evidence>
<keyword evidence="5" id="KW-0067">ATP-binding</keyword>
<evidence type="ECO:0000256" key="1">
    <source>
        <dbReference type="ARBA" id="ARBA00004141"/>
    </source>
</evidence>
<gene>
    <name evidence="10" type="ORF">Esi_0074_0088</name>
</gene>
<evidence type="ECO:0000256" key="7">
    <source>
        <dbReference type="ARBA" id="ARBA00023136"/>
    </source>
</evidence>
<dbReference type="GO" id="GO:0005524">
    <property type="term" value="F:ATP binding"/>
    <property type="evidence" value="ECO:0007669"/>
    <property type="project" value="UniProtKB-KW"/>
</dbReference>
<evidence type="ECO:0000256" key="6">
    <source>
        <dbReference type="ARBA" id="ARBA00022989"/>
    </source>
</evidence>
<dbReference type="InParanoid" id="D8LSM2"/>
<evidence type="ECO:0000256" key="2">
    <source>
        <dbReference type="ARBA" id="ARBA00022448"/>
    </source>
</evidence>
<dbReference type="AlphaFoldDB" id="D8LSM2"/>
<comment type="subcellular location">
    <subcellularLocation>
        <location evidence="1">Membrane</location>
        <topology evidence="1">Multi-pass membrane protein</topology>
    </subcellularLocation>
</comment>